<proteinExistence type="predicted"/>
<keyword evidence="2" id="KW-1185">Reference proteome</keyword>
<name>A0ACA9KS25_9GLOM</name>
<gene>
    <name evidence="1" type="ORF">SPELUC_LOCUS2509</name>
</gene>
<dbReference type="Proteomes" id="UP000789366">
    <property type="component" value="Unassembled WGS sequence"/>
</dbReference>
<reference evidence="1" key="1">
    <citation type="submission" date="2021-06" db="EMBL/GenBank/DDBJ databases">
        <authorList>
            <person name="Kallberg Y."/>
            <person name="Tangrot J."/>
            <person name="Rosling A."/>
        </authorList>
    </citation>
    <scope>NUCLEOTIDE SEQUENCE</scope>
    <source>
        <strain evidence="1">28 12/20/2015</strain>
    </source>
</reference>
<sequence length="367" mass="39560">MSLRITNRFLLIFSVLVISLAPTSITAHGTESSNKLPPPPSVYATDQSTLAPGNIGLGFGLTALAAFCSALGSFTPLLDLLFPHISWTKDFRITQSKGFLAGSLSFAAGILLFLTLGDLYPEAISSFRNSNLFNPKYADIVAASIFIATIILIMIVKYCFSHNHKHGLHSDHTETKGELVNGEKKVDLEKTDDLEKTNDINKNSSTTIVKSDDTHKLKSLGIQIAIALALHNFPEGLSTFAAAIANAKIGVIYAIALSLHKIPEGLIISLPIYYATGSRLKAFLIAASVGVTSQMLGAVLGYVIFVTLWNEAVSGFLFAIVTGTLLYVILHGMLPLARSYDPQDKYCTYYVCGGLSFFAIVASLFNL</sequence>
<dbReference type="EMBL" id="CAJVPW010001684">
    <property type="protein sequence ID" value="CAG8489799.1"/>
    <property type="molecule type" value="Genomic_DNA"/>
</dbReference>
<comment type="caution">
    <text evidence="1">The sequence shown here is derived from an EMBL/GenBank/DDBJ whole genome shotgun (WGS) entry which is preliminary data.</text>
</comment>
<evidence type="ECO:0000313" key="2">
    <source>
        <dbReference type="Proteomes" id="UP000789366"/>
    </source>
</evidence>
<protein>
    <submittedName>
        <fullName evidence="1">17921_t:CDS:1</fullName>
    </submittedName>
</protein>
<organism evidence="1 2">
    <name type="scientific">Cetraspora pellucida</name>
    <dbReference type="NCBI Taxonomy" id="1433469"/>
    <lineage>
        <taxon>Eukaryota</taxon>
        <taxon>Fungi</taxon>
        <taxon>Fungi incertae sedis</taxon>
        <taxon>Mucoromycota</taxon>
        <taxon>Glomeromycotina</taxon>
        <taxon>Glomeromycetes</taxon>
        <taxon>Diversisporales</taxon>
        <taxon>Gigasporaceae</taxon>
        <taxon>Cetraspora</taxon>
    </lineage>
</organism>
<accession>A0ACA9KS25</accession>
<evidence type="ECO:0000313" key="1">
    <source>
        <dbReference type="EMBL" id="CAG8489799.1"/>
    </source>
</evidence>